<keyword evidence="3" id="KW-1185">Reference proteome</keyword>
<reference evidence="2 3" key="1">
    <citation type="submission" date="2019-06" db="EMBL/GenBank/DDBJ databases">
        <title>Echinicola alkalisoli sp. nov. isolated from saline soil.</title>
        <authorList>
            <person name="Sun J.-Q."/>
            <person name="Xu L."/>
        </authorList>
    </citation>
    <scope>NUCLEOTIDE SEQUENCE [LARGE SCALE GENOMIC DNA]</scope>
    <source>
        <strain evidence="2 3">LN3S3</strain>
    </source>
</reference>
<dbReference type="SUPFAM" id="SSF47413">
    <property type="entry name" value="lambda repressor-like DNA-binding domains"/>
    <property type="match status" value="1"/>
</dbReference>
<proteinExistence type="predicted"/>
<dbReference type="AlphaFoldDB" id="A0A514CNB7"/>
<protein>
    <recommendedName>
        <fullName evidence="1">HTH cro/C1-type domain-containing protein</fullName>
    </recommendedName>
</protein>
<dbReference type="PROSITE" id="PS50943">
    <property type="entry name" value="HTH_CROC1"/>
    <property type="match status" value="1"/>
</dbReference>
<name>A0A514CNB7_9BACT</name>
<evidence type="ECO:0000313" key="3">
    <source>
        <dbReference type="Proteomes" id="UP000316614"/>
    </source>
</evidence>
<accession>A0A514CNB7</accession>
<dbReference type="RefSeq" id="WP_141616419.1">
    <property type="nucleotide sequence ID" value="NZ_CP041253.1"/>
</dbReference>
<dbReference type="EMBL" id="CP041253">
    <property type="protein sequence ID" value="QDH81204.1"/>
    <property type="molecule type" value="Genomic_DNA"/>
</dbReference>
<dbReference type="KEGG" id="echi:FKX85_20085"/>
<evidence type="ECO:0000259" key="1">
    <source>
        <dbReference type="PROSITE" id="PS50943"/>
    </source>
</evidence>
<evidence type="ECO:0000313" key="2">
    <source>
        <dbReference type="EMBL" id="QDH81204.1"/>
    </source>
</evidence>
<gene>
    <name evidence="2" type="ORF">FKX85_20085</name>
</gene>
<dbReference type="InterPro" id="IPR010982">
    <property type="entry name" value="Lambda_DNA-bd_dom_sf"/>
</dbReference>
<organism evidence="2 3">
    <name type="scientific">Echinicola soli</name>
    <dbReference type="NCBI Taxonomy" id="2591634"/>
    <lineage>
        <taxon>Bacteria</taxon>
        <taxon>Pseudomonadati</taxon>
        <taxon>Bacteroidota</taxon>
        <taxon>Cytophagia</taxon>
        <taxon>Cytophagales</taxon>
        <taxon>Cyclobacteriaceae</taxon>
        <taxon>Echinicola</taxon>
    </lineage>
</organism>
<dbReference type="GO" id="GO:0003677">
    <property type="term" value="F:DNA binding"/>
    <property type="evidence" value="ECO:0007669"/>
    <property type="project" value="InterPro"/>
</dbReference>
<dbReference type="OrthoDB" id="826069at2"/>
<dbReference type="Proteomes" id="UP000316614">
    <property type="component" value="Chromosome"/>
</dbReference>
<feature type="domain" description="HTH cro/C1-type" evidence="1">
    <location>
        <begin position="42"/>
        <end position="82"/>
    </location>
</feature>
<dbReference type="InterPro" id="IPR001387">
    <property type="entry name" value="Cro/C1-type_HTH"/>
</dbReference>
<sequence>MEKEEFDIIKIKLSLIVYNCLYSNKLLFRTDRDLAVHNESSLASELGVRKATVTDLLYCKSLPSTKTIFLILNAFKISFSDFAKMFDKINDKEAIDHIKNISHKMDVLKNL</sequence>